<dbReference type="PANTHER" id="PTHR43065:SF46">
    <property type="entry name" value="C4-DICARBOXYLATE TRANSPORT SENSOR PROTEIN DCTB"/>
    <property type="match status" value="1"/>
</dbReference>
<dbReference type="InterPro" id="IPR003661">
    <property type="entry name" value="HisK_dim/P_dom"/>
</dbReference>
<dbReference type="Gene3D" id="3.30.565.10">
    <property type="entry name" value="Histidine kinase-like ATPase, C-terminal domain"/>
    <property type="match status" value="1"/>
</dbReference>
<evidence type="ECO:0000256" key="1">
    <source>
        <dbReference type="ARBA" id="ARBA00000085"/>
    </source>
</evidence>
<dbReference type="InterPro" id="IPR005467">
    <property type="entry name" value="His_kinase_dom"/>
</dbReference>
<evidence type="ECO:0000256" key="9">
    <source>
        <dbReference type="ARBA" id="ARBA00023012"/>
    </source>
</evidence>
<organism evidence="10 11">
    <name type="scientific">Thermosulfuriphilus ammonigenes</name>
    <dbReference type="NCBI Taxonomy" id="1936021"/>
    <lineage>
        <taxon>Bacteria</taxon>
        <taxon>Pseudomonadati</taxon>
        <taxon>Thermodesulfobacteriota</taxon>
        <taxon>Thermodesulfobacteria</taxon>
        <taxon>Thermodesulfobacteriales</taxon>
        <taxon>Thermodesulfobacteriaceae</taxon>
        <taxon>Thermosulfuriphilus</taxon>
    </lineage>
</organism>
<dbReference type="CDD" id="cd00082">
    <property type="entry name" value="HisKA"/>
    <property type="match status" value="1"/>
</dbReference>
<dbReference type="EMBL" id="CP048877">
    <property type="protein sequence ID" value="QIJ72333.1"/>
    <property type="molecule type" value="Genomic_DNA"/>
</dbReference>
<keyword evidence="6" id="KW-0547">Nucleotide-binding</keyword>
<keyword evidence="9" id="KW-0902">Two-component regulatory system</keyword>
<evidence type="ECO:0000256" key="4">
    <source>
        <dbReference type="ARBA" id="ARBA00022553"/>
    </source>
</evidence>
<keyword evidence="8" id="KW-0067">ATP-binding</keyword>
<dbReference type="PRINTS" id="PR00344">
    <property type="entry name" value="BCTRLSENSOR"/>
</dbReference>
<dbReference type="PANTHER" id="PTHR43065">
    <property type="entry name" value="SENSOR HISTIDINE KINASE"/>
    <property type="match status" value="1"/>
</dbReference>
<dbReference type="RefSeq" id="WP_166032551.1">
    <property type="nucleotide sequence ID" value="NZ_CP048877.1"/>
</dbReference>
<reference evidence="10 11" key="1">
    <citation type="submission" date="2020-02" db="EMBL/GenBank/DDBJ databases">
        <title>Genome analysis of Thermosulfuriphilus ammonigenes ST65T, an anaerobic thermophilic chemolithoautotrophic bacterium isolated from a deep-sea hydrothermal vent.</title>
        <authorList>
            <person name="Slobodkina G."/>
            <person name="Allioux M."/>
            <person name="Merkel A."/>
            <person name="Alain K."/>
            <person name="Jebbar M."/>
            <person name="Slobodkin A."/>
        </authorList>
    </citation>
    <scope>NUCLEOTIDE SEQUENCE [LARGE SCALE GENOMIC DNA]</scope>
    <source>
        <strain evidence="10 11">ST65</strain>
    </source>
</reference>
<dbReference type="GO" id="GO:0005524">
    <property type="term" value="F:ATP binding"/>
    <property type="evidence" value="ECO:0007669"/>
    <property type="project" value="UniProtKB-KW"/>
</dbReference>
<dbReference type="InterPro" id="IPR036890">
    <property type="entry name" value="HATPase_C_sf"/>
</dbReference>
<comment type="subcellular location">
    <subcellularLocation>
        <location evidence="2">Membrane</location>
    </subcellularLocation>
</comment>
<dbReference type="Gene3D" id="6.10.340.10">
    <property type="match status" value="1"/>
</dbReference>
<sequence length="485" mass="55530">MSNDKKGTRALSSLWEALVPTSIKKKIILIVITLYGLMLLVVLASYGAIRKIDQKVYYMSLFDKIDRQILEIRRYEKTYLLYRNKADLIYALDYLVEVEWELKAHSDEFAKLGIKDSLIKLDYLLKRYDTLITSLLEKGENNKKLEREIRREGRKITNLFENIRAVAITKLNEDIQFYSSVPIIIFLIVLVVIAFTAYFMSKWILEPIEYVTLRAREISAGNLRHIPKCEGFFVRCQECDQLIDALNKMLEAIEAKQEQLIQATKMAAIGTALSGIAHEINNPLNNIFLTTEVIMENLDSLSKEELLEMLQDIYNEGERAKEIVGHLLEFSRSKKQFQMEPVNLNRLVEESLRIMANQIKMAGVELETEIPEKSLTILGNFNQLQQVLVNIIVNAIQAMENGGRLTVRLYQENSQGVIEISDTGPGIPEEVRKKIFDPFFTTKEKGTGLGLSVSYSIVKKHKGDILVDSRPGQGTTFKIVLPLWE</sequence>
<dbReference type="PROSITE" id="PS50885">
    <property type="entry name" value="HAMP"/>
    <property type="match status" value="1"/>
</dbReference>
<dbReference type="InterPro" id="IPR003594">
    <property type="entry name" value="HATPase_dom"/>
</dbReference>
<gene>
    <name evidence="10" type="ORF">G4V39_08635</name>
</gene>
<dbReference type="AlphaFoldDB" id="A0A6G7PY49"/>
<keyword evidence="4" id="KW-0597">Phosphoprotein</keyword>
<name>A0A6G7PY49_9BACT</name>
<dbReference type="GO" id="GO:0000155">
    <property type="term" value="F:phosphorelay sensor kinase activity"/>
    <property type="evidence" value="ECO:0007669"/>
    <property type="project" value="InterPro"/>
</dbReference>
<dbReference type="InterPro" id="IPR003660">
    <property type="entry name" value="HAMP_dom"/>
</dbReference>
<dbReference type="EC" id="2.7.13.3" evidence="3"/>
<proteinExistence type="predicted"/>
<dbReference type="SMART" id="SM00387">
    <property type="entry name" value="HATPase_c"/>
    <property type="match status" value="1"/>
</dbReference>
<evidence type="ECO:0000313" key="10">
    <source>
        <dbReference type="EMBL" id="QIJ72333.1"/>
    </source>
</evidence>
<evidence type="ECO:0000256" key="2">
    <source>
        <dbReference type="ARBA" id="ARBA00004370"/>
    </source>
</evidence>
<dbReference type="Proteomes" id="UP000502179">
    <property type="component" value="Chromosome"/>
</dbReference>
<evidence type="ECO:0000256" key="3">
    <source>
        <dbReference type="ARBA" id="ARBA00012438"/>
    </source>
</evidence>
<evidence type="ECO:0000256" key="8">
    <source>
        <dbReference type="ARBA" id="ARBA00022840"/>
    </source>
</evidence>
<evidence type="ECO:0000313" key="11">
    <source>
        <dbReference type="Proteomes" id="UP000502179"/>
    </source>
</evidence>
<dbReference type="SUPFAM" id="SSF47384">
    <property type="entry name" value="Homodimeric domain of signal transducing histidine kinase"/>
    <property type="match status" value="1"/>
</dbReference>
<dbReference type="Pfam" id="PF00512">
    <property type="entry name" value="HisKA"/>
    <property type="match status" value="1"/>
</dbReference>
<evidence type="ECO:0000256" key="6">
    <source>
        <dbReference type="ARBA" id="ARBA00022741"/>
    </source>
</evidence>
<dbReference type="Gene3D" id="1.10.287.130">
    <property type="match status" value="1"/>
</dbReference>
<keyword evidence="11" id="KW-1185">Reference proteome</keyword>
<dbReference type="InterPro" id="IPR036097">
    <property type="entry name" value="HisK_dim/P_sf"/>
</dbReference>
<accession>A0A6G7PY49</accession>
<dbReference type="SUPFAM" id="SSF55874">
    <property type="entry name" value="ATPase domain of HSP90 chaperone/DNA topoisomerase II/histidine kinase"/>
    <property type="match status" value="1"/>
</dbReference>
<dbReference type="KEGG" id="tav:G4V39_08635"/>
<keyword evidence="5" id="KW-0808">Transferase</keyword>
<dbReference type="FunFam" id="3.30.565.10:FF:000006">
    <property type="entry name" value="Sensor histidine kinase WalK"/>
    <property type="match status" value="1"/>
</dbReference>
<dbReference type="Pfam" id="PF02518">
    <property type="entry name" value="HATPase_c"/>
    <property type="match status" value="1"/>
</dbReference>
<dbReference type="InterPro" id="IPR004358">
    <property type="entry name" value="Sig_transdc_His_kin-like_C"/>
</dbReference>
<evidence type="ECO:0000256" key="5">
    <source>
        <dbReference type="ARBA" id="ARBA00022679"/>
    </source>
</evidence>
<comment type="catalytic activity">
    <reaction evidence="1">
        <text>ATP + protein L-histidine = ADP + protein N-phospho-L-histidine.</text>
        <dbReference type="EC" id="2.7.13.3"/>
    </reaction>
</comment>
<dbReference type="PROSITE" id="PS50109">
    <property type="entry name" value="HIS_KIN"/>
    <property type="match status" value="1"/>
</dbReference>
<evidence type="ECO:0000256" key="7">
    <source>
        <dbReference type="ARBA" id="ARBA00022777"/>
    </source>
</evidence>
<protein>
    <recommendedName>
        <fullName evidence="3">histidine kinase</fullName>
        <ecNumber evidence="3">2.7.13.3</ecNumber>
    </recommendedName>
</protein>
<dbReference type="GO" id="GO:0016020">
    <property type="term" value="C:membrane"/>
    <property type="evidence" value="ECO:0007669"/>
    <property type="project" value="UniProtKB-SubCell"/>
</dbReference>
<keyword evidence="7" id="KW-0418">Kinase</keyword>
<dbReference type="SMART" id="SM00388">
    <property type="entry name" value="HisKA"/>
    <property type="match status" value="1"/>
</dbReference>